<dbReference type="AlphaFoldDB" id="A0A2M7FZ85"/>
<evidence type="ECO:0000313" key="1">
    <source>
        <dbReference type="EMBL" id="PIW14129.1"/>
    </source>
</evidence>
<dbReference type="SUPFAM" id="SSF48403">
    <property type="entry name" value="Ankyrin repeat"/>
    <property type="match status" value="1"/>
</dbReference>
<gene>
    <name evidence="1" type="ORF">COW36_23050</name>
</gene>
<proteinExistence type="predicted"/>
<dbReference type="Proteomes" id="UP000231019">
    <property type="component" value="Unassembled WGS sequence"/>
</dbReference>
<organism evidence="1 2">
    <name type="scientific">bacterium (Candidatus Blackallbacteria) CG17_big_fil_post_rev_8_21_14_2_50_48_46</name>
    <dbReference type="NCBI Taxonomy" id="2014261"/>
    <lineage>
        <taxon>Bacteria</taxon>
        <taxon>Candidatus Blackallbacteria</taxon>
    </lineage>
</organism>
<accession>A0A2M7FZ85</accession>
<evidence type="ECO:0008006" key="3">
    <source>
        <dbReference type="Google" id="ProtNLM"/>
    </source>
</evidence>
<evidence type="ECO:0000313" key="2">
    <source>
        <dbReference type="Proteomes" id="UP000231019"/>
    </source>
</evidence>
<dbReference type="InterPro" id="IPR036770">
    <property type="entry name" value="Ankyrin_rpt-contain_sf"/>
</dbReference>
<dbReference type="Gene3D" id="1.25.40.20">
    <property type="entry name" value="Ankyrin repeat-containing domain"/>
    <property type="match status" value="1"/>
</dbReference>
<comment type="caution">
    <text evidence="1">The sequence shown here is derived from an EMBL/GenBank/DDBJ whole genome shotgun (WGS) entry which is preliminary data.</text>
</comment>
<protein>
    <recommendedName>
        <fullName evidence="3">Ankyrin repeat domain-containing protein</fullName>
    </recommendedName>
</protein>
<name>A0A2M7FZ85_9BACT</name>
<dbReference type="EMBL" id="PFFQ01000064">
    <property type="protein sequence ID" value="PIW14129.1"/>
    <property type="molecule type" value="Genomic_DNA"/>
</dbReference>
<sequence length="259" mass="30199">MTWPPEVHLENSLDQQVYQALLEGNIAEIVNLDKQGIDWKKLVFPPLYISKIHRQTPIGDWLASFFSSRFPESDPKTKVYSYKFFYNFSDFCLLDKACDENDSKLLQEYFCLNSQWHKVYFDPIYYAILFNHFEIADGLINHGTNVKRWPRLLWELFMREYDRFCDDDYHCGFLSPRKESVLYTIKAGAELNYYDSSTSYFRKTGTGTVLDFAREIEFEPIVTALLEAGAKTVAELMQEQLYCPLPFDPATAQGIPFAG</sequence>
<reference evidence="1 2" key="1">
    <citation type="submission" date="2017-09" db="EMBL/GenBank/DDBJ databases">
        <title>Depth-based differentiation of microbial function through sediment-hosted aquifers and enrichment of novel symbionts in the deep terrestrial subsurface.</title>
        <authorList>
            <person name="Probst A.J."/>
            <person name="Ladd B."/>
            <person name="Jarett J.K."/>
            <person name="Geller-Mcgrath D.E."/>
            <person name="Sieber C.M."/>
            <person name="Emerson J.B."/>
            <person name="Anantharaman K."/>
            <person name="Thomas B.C."/>
            <person name="Malmstrom R."/>
            <person name="Stieglmeier M."/>
            <person name="Klingl A."/>
            <person name="Woyke T."/>
            <person name="Ryan C.M."/>
            <person name="Banfield J.F."/>
        </authorList>
    </citation>
    <scope>NUCLEOTIDE SEQUENCE [LARGE SCALE GENOMIC DNA]</scope>
    <source>
        <strain evidence="1">CG17_big_fil_post_rev_8_21_14_2_50_48_46</strain>
    </source>
</reference>